<dbReference type="RefSeq" id="WP_092543966.1">
    <property type="nucleotide sequence ID" value="NZ_FOKV01000008.1"/>
</dbReference>
<dbReference type="InterPro" id="IPR052200">
    <property type="entry name" value="Protoporphyrinogen_IX_DH"/>
</dbReference>
<dbReference type="Gene3D" id="3.40.50.360">
    <property type="match status" value="1"/>
</dbReference>
<evidence type="ECO:0000259" key="8">
    <source>
        <dbReference type="PROSITE" id="PS50902"/>
    </source>
</evidence>
<dbReference type="GO" id="GO:0070819">
    <property type="term" value="F:menaquinone-dependent protoporphyrinogen oxidase activity"/>
    <property type="evidence" value="ECO:0007669"/>
    <property type="project" value="UniProtKB-UniRule"/>
</dbReference>
<proteinExistence type="inferred from homology"/>
<dbReference type="InterPro" id="IPR044264">
    <property type="entry name" value="HemG"/>
</dbReference>
<evidence type="ECO:0000256" key="7">
    <source>
        <dbReference type="HAMAP-Rule" id="MF_00853"/>
    </source>
</evidence>
<keyword evidence="5" id="KW-0472">Membrane</keyword>
<keyword evidence="2 7" id="KW-0288">FMN</keyword>
<dbReference type="InterPro" id="IPR029039">
    <property type="entry name" value="Flavoprotein-like_sf"/>
</dbReference>
<dbReference type="InterPro" id="IPR008254">
    <property type="entry name" value="Flavodoxin/NO_synth"/>
</dbReference>
<dbReference type="GO" id="GO:0010181">
    <property type="term" value="F:FMN binding"/>
    <property type="evidence" value="ECO:0007669"/>
    <property type="project" value="UniProtKB-UniRule"/>
</dbReference>
<reference evidence="10" key="1">
    <citation type="submission" date="2016-10" db="EMBL/GenBank/DDBJ databases">
        <authorList>
            <person name="Varghese N."/>
            <person name="Submissions S."/>
        </authorList>
    </citation>
    <scope>NUCLEOTIDE SEQUENCE [LARGE SCALE GENOMIC DNA]</scope>
    <source>
        <strain evidence="10">DSM 24499</strain>
    </source>
</reference>
<comment type="pathway">
    <text evidence="7">Porphyrin-containing compound metabolism; protoporphyrin-IX biosynthesis; protoporphyrin-IX from protoporphyrinogen-IX: step 1/1.</text>
</comment>
<organism evidence="9 10">
    <name type="scientific">Zunongwangia mangrovi</name>
    <dbReference type="NCBI Taxonomy" id="1334022"/>
    <lineage>
        <taxon>Bacteria</taxon>
        <taxon>Pseudomonadati</taxon>
        <taxon>Bacteroidota</taxon>
        <taxon>Flavobacteriia</taxon>
        <taxon>Flavobacteriales</taxon>
        <taxon>Flavobacteriaceae</taxon>
        <taxon>Zunongwangia</taxon>
    </lineage>
</organism>
<sequence>MEKRVAILYSTVDGQTLKICKRIARHIENAGFSAEIFSITDFENPISKYSNFIIGASIRYGKHNKKVTEFIEKHQRELESTNSAFFSVNLVARKAEKNSFNTNPYVIKFFKNIDWQPKMIEVFAGRLDYASYSFIDRLLIKMIMKMTHGPTKTEKPIEYTDWRQVEAFSEKIIQT</sequence>
<dbReference type="HAMAP" id="MF_00853">
    <property type="entry name" value="HemG"/>
    <property type="match status" value="1"/>
</dbReference>
<evidence type="ECO:0000256" key="2">
    <source>
        <dbReference type="ARBA" id="ARBA00022643"/>
    </source>
</evidence>
<gene>
    <name evidence="7" type="primary">hemG</name>
    <name evidence="9" type="ORF">SAMN04487907_1084</name>
</gene>
<dbReference type="InterPro" id="IPR026816">
    <property type="entry name" value="Flavodoxin_dom"/>
</dbReference>
<dbReference type="AlphaFoldDB" id="A0A1I1LNX5"/>
<feature type="domain" description="Flavodoxin-like" evidence="8">
    <location>
        <begin position="5"/>
        <end position="175"/>
    </location>
</feature>
<dbReference type="GO" id="GO:0006782">
    <property type="term" value="P:protoporphyrinogen IX biosynthetic process"/>
    <property type="evidence" value="ECO:0007669"/>
    <property type="project" value="UniProtKB-UniRule"/>
</dbReference>
<dbReference type="GO" id="GO:0004729">
    <property type="term" value="F:oxygen-dependent protoporphyrinogen oxidase activity"/>
    <property type="evidence" value="ECO:0007669"/>
    <property type="project" value="InterPro"/>
</dbReference>
<dbReference type="GO" id="GO:0005886">
    <property type="term" value="C:plasma membrane"/>
    <property type="evidence" value="ECO:0007669"/>
    <property type="project" value="UniProtKB-SubCell"/>
</dbReference>
<dbReference type="OrthoDB" id="9795729at2"/>
<comment type="similarity">
    <text evidence="7">Belongs to the HemG family.</text>
</comment>
<keyword evidence="3 7" id="KW-0547">Nucleotide-binding</keyword>
<dbReference type="EMBL" id="FOKV01000008">
    <property type="protein sequence ID" value="SFC72668.1"/>
    <property type="molecule type" value="Genomic_DNA"/>
</dbReference>
<comment type="subcellular location">
    <subcellularLocation>
        <location evidence="7">Cell membrane</location>
        <topology evidence="7">Peripheral membrane protein</topology>
    </subcellularLocation>
</comment>
<comment type="catalytic activity">
    <reaction evidence="7">
        <text>protoporphyrinogen IX + 3 a quinone = protoporphyrin IX + 3 a quinol</text>
        <dbReference type="Rhea" id="RHEA:65032"/>
        <dbReference type="ChEBI" id="CHEBI:24646"/>
        <dbReference type="ChEBI" id="CHEBI:57306"/>
        <dbReference type="ChEBI" id="CHEBI:57307"/>
        <dbReference type="ChEBI" id="CHEBI:132124"/>
        <dbReference type="EC" id="1.3.5.3"/>
    </reaction>
</comment>
<dbReference type="NCBIfam" id="NF008316">
    <property type="entry name" value="PRK11104.1"/>
    <property type="match status" value="1"/>
</dbReference>
<keyword evidence="1 7" id="KW-0285">Flavoprotein</keyword>
<name>A0A1I1LNX5_9FLAO</name>
<evidence type="ECO:0000313" key="9">
    <source>
        <dbReference type="EMBL" id="SFC72668.1"/>
    </source>
</evidence>
<keyword evidence="6 7" id="KW-0627">Porphyrin biosynthesis</keyword>
<dbReference type="EC" id="1.3.5.3" evidence="7"/>
<keyword evidence="10" id="KW-1185">Reference proteome</keyword>
<comment type="catalytic activity">
    <reaction evidence="7">
        <text>protoporphyrinogen IX + 3 a ubiquinone = protoporphyrin IX + 3 a ubiquinol</text>
        <dbReference type="Rhea" id="RHEA:63936"/>
        <dbReference type="Rhea" id="RHEA-COMP:9565"/>
        <dbReference type="Rhea" id="RHEA-COMP:9566"/>
        <dbReference type="ChEBI" id="CHEBI:16389"/>
        <dbReference type="ChEBI" id="CHEBI:17976"/>
        <dbReference type="ChEBI" id="CHEBI:57306"/>
        <dbReference type="ChEBI" id="CHEBI:57307"/>
    </reaction>
</comment>
<protein>
    <recommendedName>
        <fullName evidence="7">Protoporphyrinogen IX dehydrogenase [quinone]</fullName>
        <ecNumber evidence="7">1.3.5.3</ecNumber>
    </recommendedName>
    <alternativeName>
        <fullName evidence="7">Protoporphyrinogen IX dehydrogenase [menaquinone]</fullName>
    </alternativeName>
    <alternativeName>
        <fullName evidence="7">Protoporphyrinogen IX dehydrogenase [ubiquinone]</fullName>
    </alternativeName>
    <alternativeName>
        <fullName evidence="7">Protoporphyrinogen oxidase</fullName>
        <shortName evidence="7">PPO</shortName>
    </alternativeName>
</protein>
<comment type="cofactor">
    <cofactor evidence="7">
        <name>FMN</name>
        <dbReference type="ChEBI" id="CHEBI:58210"/>
    </cofactor>
    <text evidence="7">Binds 1 FMN non-covalently per subunit.</text>
</comment>
<dbReference type="PANTHER" id="PTHR38030:SF2">
    <property type="entry name" value="PROTOPORPHYRINOGEN IX DEHYDROGENASE [QUINONE]"/>
    <property type="match status" value="1"/>
</dbReference>
<comment type="function">
    <text evidence="7">Catalyzes the 6-electron oxidation of protoporphyrinogen IX to form protoporphyrin IX; under anaerobic conditions uses menaquinone as an electron acceptor, under aerobic conditions uses ubiquinone as an electron acceptor.</text>
</comment>
<evidence type="ECO:0000256" key="6">
    <source>
        <dbReference type="ARBA" id="ARBA00023244"/>
    </source>
</evidence>
<evidence type="ECO:0000256" key="5">
    <source>
        <dbReference type="ARBA" id="ARBA00023136"/>
    </source>
</evidence>
<dbReference type="PROSITE" id="PS50902">
    <property type="entry name" value="FLAVODOXIN_LIKE"/>
    <property type="match status" value="1"/>
</dbReference>
<dbReference type="SUPFAM" id="SSF52218">
    <property type="entry name" value="Flavoproteins"/>
    <property type="match status" value="1"/>
</dbReference>
<evidence type="ECO:0000256" key="3">
    <source>
        <dbReference type="ARBA" id="ARBA00022741"/>
    </source>
</evidence>
<evidence type="ECO:0000256" key="1">
    <source>
        <dbReference type="ARBA" id="ARBA00022630"/>
    </source>
</evidence>
<dbReference type="STRING" id="1334022.SAMN04487907_1084"/>
<dbReference type="PANTHER" id="PTHR38030">
    <property type="entry name" value="PROTOPORPHYRINOGEN IX DEHYDROGENASE [MENAQUINONE]"/>
    <property type="match status" value="1"/>
</dbReference>
<dbReference type="Pfam" id="PF12724">
    <property type="entry name" value="Flavodoxin_5"/>
    <property type="match status" value="1"/>
</dbReference>
<accession>A0A1I1LNX5</accession>
<dbReference type="UniPathway" id="UPA00251">
    <property type="reaction ID" value="UER00324"/>
</dbReference>
<keyword evidence="4 7" id="KW-0560">Oxidoreductase</keyword>
<evidence type="ECO:0000256" key="4">
    <source>
        <dbReference type="ARBA" id="ARBA00023002"/>
    </source>
</evidence>
<dbReference type="Proteomes" id="UP000199438">
    <property type="component" value="Unassembled WGS sequence"/>
</dbReference>
<comment type="catalytic activity">
    <reaction evidence="7">
        <text>protoporphyrinogen IX + 3 a menaquinone = protoporphyrin IX + 3 a menaquinol</text>
        <dbReference type="Rhea" id="RHEA:27409"/>
        <dbReference type="Rhea" id="RHEA-COMP:9537"/>
        <dbReference type="Rhea" id="RHEA-COMP:9539"/>
        <dbReference type="ChEBI" id="CHEBI:16374"/>
        <dbReference type="ChEBI" id="CHEBI:18151"/>
        <dbReference type="ChEBI" id="CHEBI:57306"/>
        <dbReference type="ChEBI" id="CHEBI:57307"/>
        <dbReference type="EC" id="1.3.5.3"/>
    </reaction>
</comment>
<keyword evidence="7" id="KW-1003">Cell membrane</keyword>
<evidence type="ECO:0000313" key="10">
    <source>
        <dbReference type="Proteomes" id="UP000199438"/>
    </source>
</evidence>